<dbReference type="GeneID" id="85325040"/>
<reference evidence="2" key="1">
    <citation type="submission" date="2023-06" db="EMBL/GenBank/DDBJ databases">
        <title>Genome-scale phylogeny and comparative genomics of the fungal order Sordariales.</title>
        <authorList>
            <consortium name="Lawrence Berkeley National Laboratory"/>
            <person name="Hensen N."/>
            <person name="Bonometti L."/>
            <person name="Westerberg I."/>
            <person name="Brannstrom I.O."/>
            <person name="Guillou S."/>
            <person name="Cros-Aarteil S."/>
            <person name="Calhoun S."/>
            <person name="Haridas S."/>
            <person name="Kuo A."/>
            <person name="Mondo S."/>
            <person name="Pangilinan J."/>
            <person name="Riley R."/>
            <person name="LaButti K."/>
            <person name="Andreopoulos B."/>
            <person name="Lipzen A."/>
            <person name="Chen C."/>
            <person name="Yanf M."/>
            <person name="Daum C."/>
            <person name="Ng V."/>
            <person name="Clum A."/>
            <person name="Steindorff A."/>
            <person name="Ohm R."/>
            <person name="Martin F."/>
            <person name="Silar P."/>
            <person name="Natvig D."/>
            <person name="Lalanne C."/>
            <person name="Gautier V."/>
            <person name="Ament-velasquez S.L."/>
            <person name="Kruys A."/>
            <person name="Hutchinson M.I."/>
            <person name="Powell A.J."/>
            <person name="Barry K."/>
            <person name="Miller A.N."/>
            <person name="Grigoriev I.V."/>
            <person name="Debuchy R."/>
            <person name="Gladieux P."/>
            <person name="Thoren M.H."/>
            <person name="Johannesson H."/>
        </authorList>
    </citation>
    <scope>NUCLEOTIDE SEQUENCE</scope>
    <source>
        <strain evidence="2">SMH2392-1A</strain>
    </source>
</reference>
<keyword evidence="3" id="KW-1185">Reference proteome</keyword>
<gene>
    <name evidence="2" type="ORF">B0T26DRAFT_705738</name>
</gene>
<evidence type="ECO:0000313" key="2">
    <source>
        <dbReference type="EMBL" id="KAK0723197.1"/>
    </source>
</evidence>
<feature type="region of interest" description="Disordered" evidence="1">
    <location>
        <begin position="17"/>
        <end position="41"/>
    </location>
</feature>
<comment type="caution">
    <text evidence="2">The sequence shown here is derived from an EMBL/GenBank/DDBJ whole genome shotgun (WGS) entry which is preliminary data.</text>
</comment>
<proteinExistence type="predicted"/>
<sequence length="64" mass="7268">MFGLTGSVRNQAFIPTIRAPPKPQRVKAWTPSRPVGNPSAACRCLRTRHKRWPKSTKKEKPTEL</sequence>
<name>A0AA40AW98_9PEZI</name>
<evidence type="ECO:0000256" key="1">
    <source>
        <dbReference type="SAM" id="MobiDB-lite"/>
    </source>
</evidence>
<evidence type="ECO:0000313" key="3">
    <source>
        <dbReference type="Proteomes" id="UP001172101"/>
    </source>
</evidence>
<dbReference type="RefSeq" id="XP_060299121.1">
    <property type="nucleotide sequence ID" value="XM_060441770.1"/>
</dbReference>
<dbReference type="Proteomes" id="UP001172101">
    <property type="component" value="Unassembled WGS sequence"/>
</dbReference>
<dbReference type="EMBL" id="JAUIRO010000003">
    <property type="protein sequence ID" value="KAK0723197.1"/>
    <property type="molecule type" value="Genomic_DNA"/>
</dbReference>
<dbReference type="AlphaFoldDB" id="A0AA40AW98"/>
<accession>A0AA40AW98</accession>
<protein>
    <submittedName>
        <fullName evidence="2">Uncharacterized protein</fullName>
    </submittedName>
</protein>
<organism evidence="2 3">
    <name type="scientific">Lasiosphaeria miniovina</name>
    <dbReference type="NCBI Taxonomy" id="1954250"/>
    <lineage>
        <taxon>Eukaryota</taxon>
        <taxon>Fungi</taxon>
        <taxon>Dikarya</taxon>
        <taxon>Ascomycota</taxon>
        <taxon>Pezizomycotina</taxon>
        <taxon>Sordariomycetes</taxon>
        <taxon>Sordariomycetidae</taxon>
        <taxon>Sordariales</taxon>
        <taxon>Lasiosphaeriaceae</taxon>
        <taxon>Lasiosphaeria</taxon>
    </lineage>
</organism>